<gene>
    <name evidence="2" type="ORF">Tco_1079143</name>
</gene>
<accession>A0ABQ5HRB4</accession>
<dbReference type="Proteomes" id="UP001151760">
    <property type="component" value="Unassembled WGS sequence"/>
</dbReference>
<sequence length="378" mass="43497">MWAPINDIDGTPTDVIVVATSLDGNNNEEKSEQLVCSDAVQQETDEREIPTTQEVVMESEMEISSIPVEDDSPVEEAALIKKKPSKRRQKKRSKIDDSDKEQRNVPWTMAEEIALCKAWVNTSEDSDRGNAKKAQGFWTEVLQYLEREMGVSGVRTYDSINCKWKGLRGKVSQFCSSYDNVVRRNENESNEVVLQKAIDEYRADYGLHFTLLHAWRLLKDHKKWKEVELPKIRGQGHLGKKSKSNSLNTSESAHVVQEAQPVGGDKAKKKVASSFVPSASSGEQLVDMSMEKWTKAETCFLEIKKGEWDVFLELKKQEIEIKKREIALREKEFEFLQDKQRQKDELLYTTPHDHLRGKQLEKVLETKEKIKAKYNLDY</sequence>
<feature type="region of interest" description="Disordered" evidence="1">
    <location>
        <begin position="82"/>
        <end position="104"/>
    </location>
</feature>
<evidence type="ECO:0000313" key="3">
    <source>
        <dbReference type="Proteomes" id="UP001151760"/>
    </source>
</evidence>
<evidence type="ECO:0000313" key="2">
    <source>
        <dbReference type="EMBL" id="GJT90298.1"/>
    </source>
</evidence>
<reference evidence="2" key="1">
    <citation type="journal article" date="2022" name="Int. J. Mol. Sci.">
        <title>Draft Genome of Tanacetum Coccineum: Genomic Comparison of Closely Related Tanacetum-Family Plants.</title>
        <authorList>
            <person name="Yamashiro T."/>
            <person name="Shiraishi A."/>
            <person name="Nakayama K."/>
            <person name="Satake H."/>
        </authorList>
    </citation>
    <scope>NUCLEOTIDE SEQUENCE</scope>
</reference>
<comment type="caution">
    <text evidence="2">The sequence shown here is derived from an EMBL/GenBank/DDBJ whole genome shotgun (WGS) entry which is preliminary data.</text>
</comment>
<evidence type="ECO:0000256" key="1">
    <source>
        <dbReference type="SAM" id="MobiDB-lite"/>
    </source>
</evidence>
<feature type="compositionally biased region" description="Basic and acidic residues" evidence="1">
    <location>
        <begin position="94"/>
        <end position="103"/>
    </location>
</feature>
<dbReference type="PANTHER" id="PTHR45023:SF14">
    <property type="entry name" value="GLUTATHIONE TRANSFERASE"/>
    <property type="match status" value="1"/>
</dbReference>
<feature type="compositionally biased region" description="Basic residues" evidence="1">
    <location>
        <begin position="82"/>
        <end position="93"/>
    </location>
</feature>
<reference evidence="2" key="2">
    <citation type="submission" date="2022-01" db="EMBL/GenBank/DDBJ databases">
        <authorList>
            <person name="Yamashiro T."/>
            <person name="Shiraishi A."/>
            <person name="Satake H."/>
            <person name="Nakayama K."/>
        </authorList>
    </citation>
    <scope>NUCLEOTIDE SEQUENCE</scope>
</reference>
<dbReference type="EMBL" id="BQNB010019907">
    <property type="protein sequence ID" value="GJT90298.1"/>
    <property type="molecule type" value="Genomic_DNA"/>
</dbReference>
<proteinExistence type="predicted"/>
<keyword evidence="3" id="KW-1185">Reference proteome</keyword>
<organism evidence="2 3">
    <name type="scientific">Tanacetum coccineum</name>
    <dbReference type="NCBI Taxonomy" id="301880"/>
    <lineage>
        <taxon>Eukaryota</taxon>
        <taxon>Viridiplantae</taxon>
        <taxon>Streptophyta</taxon>
        <taxon>Embryophyta</taxon>
        <taxon>Tracheophyta</taxon>
        <taxon>Spermatophyta</taxon>
        <taxon>Magnoliopsida</taxon>
        <taxon>eudicotyledons</taxon>
        <taxon>Gunneridae</taxon>
        <taxon>Pentapetalae</taxon>
        <taxon>asterids</taxon>
        <taxon>campanulids</taxon>
        <taxon>Asterales</taxon>
        <taxon>Asteraceae</taxon>
        <taxon>Asteroideae</taxon>
        <taxon>Anthemideae</taxon>
        <taxon>Anthemidinae</taxon>
        <taxon>Tanacetum</taxon>
    </lineage>
</organism>
<protein>
    <submittedName>
        <fullName evidence="2">ALP1-like protein isoform X1</fullName>
    </submittedName>
</protein>
<dbReference type="PANTHER" id="PTHR45023">
    <property type="match status" value="1"/>
</dbReference>
<name>A0ABQ5HRB4_9ASTR</name>